<dbReference type="EMBL" id="CP098502">
    <property type="protein sequence ID" value="UTI63383.1"/>
    <property type="molecule type" value="Genomic_DNA"/>
</dbReference>
<keyword evidence="3" id="KW-1185">Reference proteome</keyword>
<evidence type="ECO:0000313" key="2">
    <source>
        <dbReference type="EMBL" id="UTI63383.1"/>
    </source>
</evidence>
<evidence type="ECO:0000256" key="1">
    <source>
        <dbReference type="SAM" id="MobiDB-lite"/>
    </source>
</evidence>
<feature type="compositionally biased region" description="Pro residues" evidence="1">
    <location>
        <begin position="158"/>
        <end position="168"/>
    </location>
</feature>
<name>A0ABY5DMY3_9ACTN</name>
<proteinExistence type="predicted"/>
<dbReference type="Proteomes" id="UP001056035">
    <property type="component" value="Chromosome"/>
</dbReference>
<feature type="compositionally biased region" description="Polar residues" evidence="1">
    <location>
        <begin position="1"/>
        <end position="10"/>
    </location>
</feature>
<protein>
    <submittedName>
        <fullName evidence="2">Uncharacterized protein</fullName>
    </submittedName>
</protein>
<feature type="compositionally biased region" description="Gly residues" evidence="1">
    <location>
        <begin position="14"/>
        <end position="23"/>
    </location>
</feature>
<dbReference type="RefSeq" id="WP_254570108.1">
    <property type="nucleotide sequence ID" value="NZ_CP098502.1"/>
</dbReference>
<organism evidence="2 3">
    <name type="scientific">Paraconexibacter antarcticus</name>
    <dbReference type="NCBI Taxonomy" id="2949664"/>
    <lineage>
        <taxon>Bacteria</taxon>
        <taxon>Bacillati</taxon>
        <taxon>Actinomycetota</taxon>
        <taxon>Thermoleophilia</taxon>
        <taxon>Solirubrobacterales</taxon>
        <taxon>Paraconexibacteraceae</taxon>
        <taxon>Paraconexibacter</taxon>
    </lineage>
</organism>
<gene>
    <name evidence="2" type="ORF">NBH00_18775</name>
</gene>
<accession>A0ABY5DMY3</accession>
<evidence type="ECO:0000313" key="3">
    <source>
        <dbReference type="Proteomes" id="UP001056035"/>
    </source>
</evidence>
<sequence length="271" mass="29087">MEGGSNAQTASGYSGSGIKGVGGCETPQDRSARMSTVASLKDALALQLHRHEYKIARIQRRVIARFQKRAAQNIPLCPTADLRSVVYGFMGAQATKVTITDHGTTHVAKPSAKESGAFLVVLVGPWTRHQGYVRTAYYRDGVTCPFSADQPVAAPAACSPPPGFPKPQPRAGAPTTPPRPPAALHVPVQVNGLTLYFTPPTTDLYSVEIQCKPKSVMGEPGRTLPGGRRARWRLRGPLPRFCDAVNGRLLGRVTAAKTAQIIGTFRIRAPR</sequence>
<feature type="region of interest" description="Disordered" evidence="1">
    <location>
        <begin position="155"/>
        <end position="178"/>
    </location>
</feature>
<feature type="region of interest" description="Disordered" evidence="1">
    <location>
        <begin position="1"/>
        <end position="32"/>
    </location>
</feature>
<reference evidence="2 3" key="1">
    <citation type="submission" date="2022-06" db="EMBL/GenBank/DDBJ databases">
        <title>Paraconexibacter antarcticus.</title>
        <authorList>
            <person name="Kim C.S."/>
        </authorList>
    </citation>
    <scope>NUCLEOTIDE SEQUENCE [LARGE SCALE GENOMIC DNA]</scope>
    <source>
        <strain evidence="2 3">02-257</strain>
    </source>
</reference>